<evidence type="ECO:0000256" key="1">
    <source>
        <dbReference type="SAM" id="MobiDB-lite"/>
    </source>
</evidence>
<keyword evidence="3" id="KW-1185">Reference proteome</keyword>
<accession>A0A9P7TW11</accession>
<gene>
    <name evidence="2" type="ORF">E4U13_000255</name>
</gene>
<evidence type="ECO:0000313" key="2">
    <source>
        <dbReference type="EMBL" id="KAG6118345.1"/>
    </source>
</evidence>
<name>A0A9P7TW11_9HYPO</name>
<feature type="region of interest" description="Disordered" evidence="1">
    <location>
        <begin position="34"/>
        <end position="82"/>
    </location>
</feature>
<proteinExistence type="predicted"/>
<sequence length="82" mass="9017">MFDCPFDFQDITTSPNADRLADLKRREKQDVMGLLVRTGMNEGVTDEGIDNAEEHGDASTDRDDEHSDASSVSDDEHSDGDA</sequence>
<protein>
    <submittedName>
        <fullName evidence="2">Uncharacterized protein</fullName>
    </submittedName>
</protein>
<evidence type="ECO:0000313" key="3">
    <source>
        <dbReference type="Proteomes" id="UP000732380"/>
    </source>
</evidence>
<reference evidence="2 3" key="1">
    <citation type="journal article" date="2020" name="bioRxiv">
        <title>Whole genome comparisons of ergot fungi reveals the divergence and evolution of species within the genus Claviceps are the result of varying mechanisms driving genome evolution and host range expansion.</title>
        <authorList>
            <person name="Wyka S.A."/>
            <person name="Mondo S.J."/>
            <person name="Liu M."/>
            <person name="Dettman J."/>
            <person name="Nalam V."/>
            <person name="Broders K.D."/>
        </authorList>
    </citation>
    <scope>NUCLEOTIDE SEQUENCE [LARGE SCALE GENOMIC DNA]</scope>
    <source>
        <strain evidence="2 3">LM576</strain>
    </source>
</reference>
<dbReference type="Proteomes" id="UP000732380">
    <property type="component" value="Unassembled WGS sequence"/>
</dbReference>
<comment type="caution">
    <text evidence="2">The sequence shown here is derived from an EMBL/GenBank/DDBJ whole genome shotgun (WGS) entry which is preliminary data.</text>
</comment>
<feature type="compositionally biased region" description="Basic and acidic residues" evidence="1">
    <location>
        <begin position="52"/>
        <end position="68"/>
    </location>
</feature>
<dbReference type="EMBL" id="SRQM01000105">
    <property type="protein sequence ID" value="KAG6118345.1"/>
    <property type="molecule type" value="Genomic_DNA"/>
</dbReference>
<organism evidence="2 3">
    <name type="scientific">Claviceps humidiphila</name>
    <dbReference type="NCBI Taxonomy" id="1294629"/>
    <lineage>
        <taxon>Eukaryota</taxon>
        <taxon>Fungi</taxon>
        <taxon>Dikarya</taxon>
        <taxon>Ascomycota</taxon>
        <taxon>Pezizomycotina</taxon>
        <taxon>Sordariomycetes</taxon>
        <taxon>Hypocreomycetidae</taxon>
        <taxon>Hypocreales</taxon>
        <taxon>Clavicipitaceae</taxon>
        <taxon>Claviceps</taxon>
    </lineage>
</organism>
<dbReference type="AlphaFoldDB" id="A0A9P7TW11"/>